<dbReference type="PANTHER" id="PTHR21060:SF15">
    <property type="entry name" value="ACETATE KINASE-RELATED"/>
    <property type="match status" value="1"/>
</dbReference>
<dbReference type="EC" id="2.7.2.1" evidence="6"/>
<dbReference type="UniPathway" id="UPA00340">
    <property type="reaction ID" value="UER00458"/>
</dbReference>
<dbReference type="STRING" id="595499.SMDSEM_113"/>
<protein>
    <recommendedName>
        <fullName evidence="6">Acetate kinase</fullName>
        <ecNumber evidence="6">2.7.2.1</ecNumber>
    </recommendedName>
    <alternativeName>
        <fullName evidence="6">Acetokinase</fullName>
    </alternativeName>
</protein>
<dbReference type="HAMAP" id="MF_00020">
    <property type="entry name" value="Acetate_kinase"/>
    <property type="match status" value="1"/>
</dbReference>
<dbReference type="AlphaFoldDB" id="C7LK66"/>
<dbReference type="KEGG" id="sms:SMDSEM_113"/>
<dbReference type="GO" id="GO:0006083">
    <property type="term" value="P:acetate metabolic process"/>
    <property type="evidence" value="ECO:0007669"/>
    <property type="project" value="TreeGrafter"/>
</dbReference>
<comment type="pathway">
    <text evidence="6">Metabolic intermediate biosynthesis; acetyl-CoA biosynthesis; acetyl-CoA from acetate: step 1/2.</text>
</comment>
<evidence type="ECO:0000256" key="1">
    <source>
        <dbReference type="ARBA" id="ARBA00008748"/>
    </source>
</evidence>
<dbReference type="SUPFAM" id="SSF53067">
    <property type="entry name" value="Actin-like ATPase domain"/>
    <property type="match status" value="2"/>
</dbReference>
<dbReference type="PROSITE" id="PS01075">
    <property type="entry name" value="ACETATE_KINASE_1"/>
    <property type="match status" value="1"/>
</dbReference>
<dbReference type="HOGENOM" id="CLU_020352_0_1_10"/>
<evidence type="ECO:0000313" key="9">
    <source>
        <dbReference type="Proteomes" id="UP000008074"/>
    </source>
</evidence>
<dbReference type="PROSITE" id="PS01076">
    <property type="entry name" value="ACETATE_KINASE_2"/>
    <property type="match status" value="1"/>
</dbReference>
<dbReference type="InterPro" id="IPR000890">
    <property type="entry name" value="Aliphatic_acid_kin_short-chain"/>
</dbReference>
<feature type="site" description="Transition state stabilizer" evidence="6">
    <location>
        <position position="175"/>
    </location>
</feature>
<organism evidence="8 9">
    <name type="scientific">Karelsulcia muelleri (strain SMDSEM)</name>
    <name type="common">Sulcia muelleri</name>
    <dbReference type="NCBI Taxonomy" id="595499"/>
    <lineage>
        <taxon>Bacteria</taxon>
        <taxon>Pseudomonadati</taxon>
        <taxon>Bacteroidota</taxon>
        <taxon>Flavobacteriia</taxon>
        <taxon>Flavobacteriales</taxon>
        <taxon>Candidatus Karelsulcia</taxon>
    </lineage>
</organism>
<dbReference type="PANTHER" id="PTHR21060">
    <property type="entry name" value="ACETATE KINASE"/>
    <property type="match status" value="1"/>
</dbReference>
<dbReference type="EMBL" id="CP001605">
    <property type="protein sequence ID" value="ACU52828.1"/>
    <property type="molecule type" value="Genomic_DNA"/>
</dbReference>
<feature type="active site" description="Proton donor/acceptor" evidence="6">
    <location>
        <position position="143"/>
    </location>
</feature>
<sequence length="402" mass="46118">MKLLILNLGSSSIKYQLLENKKFLIKGLIERIGMSGSRIKQIVFKKQILKKSILNKKIENHFLGIKKMKNLLCDEKVKEIYAIGHRIVHGGYFFSKPTIISDNVKKKIKKLFNIAPIHNYINYMGIKISEKIFKTSIQVAVFDTEFHSTIPKKSYLYAIPDEFYLKHYIRSYGFHGISHKFVSKTAIQYLKNKKVKLITMHLGNGSSVTAINSGKSVETSMGFSPNSGLIMGTRSGDIDSNIIFHALKKGFKIDELIEILNKKSGMLALSGYSDMRDIKKKYEKGDKKARLAYEMYAYRVKKYIGISISVMNGVDALIFTGGIGENDILMRKLICKDLDFFGIKLDKKKNNFINEKKNVIEIQKKNKKVKILVIKTNEELQISEEILFLLKKNFKKKELIKC</sequence>
<feature type="binding site" evidence="6">
    <location>
        <begin position="201"/>
        <end position="205"/>
    </location>
    <ligand>
        <name>ATP</name>
        <dbReference type="ChEBI" id="CHEBI:30616"/>
    </ligand>
</feature>
<keyword evidence="6" id="KW-0479">Metal-binding</keyword>
<evidence type="ECO:0000256" key="2">
    <source>
        <dbReference type="ARBA" id="ARBA00022679"/>
    </source>
</evidence>
<dbReference type="GO" id="GO:0008776">
    <property type="term" value="F:acetate kinase activity"/>
    <property type="evidence" value="ECO:0007669"/>
    <property type="project" value="UniProtKB-UniRule"/>
</dbReference>
<keyword evidence="6" id="KW-0460">Magnesium</keyword>
<feature type="binding site" evidence="6">
    <location>
        <position position="86"/>
    </location>
    <ligand>
        <name>substrate</name>
    </ligand>
</feature>
<comment type="similarity">
    <text evidence="1 6 7">Belongs to the acetokinase family.</text>
</comment>
<feature type="site" description="Transition state stabilizer" evidence="6">
    <location>
        <position position="234"/>
    </location>
</feature>
<keyword evidence="6" id="KW-0963">Cytoplasm</keyword>
<feature type="binding site" evidence="6">
    <location>
        <position position="378"/>
    </location>
    <ligand>
        <name>Mg(2+)</name>
        <dbReference type="ChEBI" id="CHEBI:18420"/>
    </ligand>
</feature>
<dbReference type="GO" id="GO:0005524">
    <property type="term" value="F:ATP binding"/>
    <property type="evidence" value="ECO:0007669"/>
    <property type="project" value="UniProtKB-KW"/>
</dbReference>
<dbReference type="NCBIfam" id="TIGR00016">
    <property type="entry name" value="ackA"/>
    <property type="match status" value="1"/>
</dbReference>
<dbReference type="InterPro" id="IPR004372">
    <property type="entry name" value="Ac/propionate_kinase"/>
</dbReference>
<keyword evidence="5 6" id="KW-0067">ATP-binding</keyword>
<feature type="binding site" evidence="6">
    <location>
        <position position="14"/>
    </location>
    <ligand>
        <name>ATP</name>
        <dbReference type="ChEBI" id="CHEBI:30616"/>
    </ligand>
</feature>
<feature type="binding site" evidence="6">
    <location>
        <begin position="274"/>
        <end position="276"/>
    </location>
    <ligand>
        <name>ATP</name>
        <dbReference type="ChEBI" id="CHEBI:30616"/>
    </ligand>
</feature>
<evidence type="ECO:0000256" key="4">
    <source>
        <dbReference type="ARBA" id="ARBA00022777"/>
    </source>
</evidence>
<keyword evidence="2 6" id="KW-0808">Transferase</keyword>
<evidence type="ECO:0000256" key="5">
    <source>
        <dbReference type="ARBA" id="ARBA00022840"/>
    </source>
</evidence>
<keyword evidence="3 6" id="KW-0547">Nucleotide-binding</keyword>
<comment type="catalytic activity">
    <reaction evidence="6">
        <text>acetate + ATP = acetyl phosphate + ADP</text>
        <dbReference type="Rhea" id="RHEA:11352"/>
        <dbReference type="ChEBI" id="CHEBI:22191"/>
        <dbReference type="ChEBI" id="CHEBI:30089"/>
        <dbReference type="ChEBI" id="CHEBI:30616"/>
        <dbReference type="ChEBI" id="CHEBI:456216"/>
        <dbReference type="EC" id="2.7.2.1"/>
    </reaction>
</comment>
<dbReference type="GO" id="GO:0006085">
    <property type="term" value="P:acetyl-CoA biosynthetic process"/>
    <property type="evidence" value="ECO:0007669"/>
    <property type="project" value="UniProtKB-UniRule"/>
</dbReference>
<accession>C7LK66</accession>
<proteinExistence type="inferred from homology"/>
<dbReference type="GO" id="GO:0005737">
    <property type="term" value="C:cytoplasm"/>
    <property type="evidence" value="ECO:0007669"/>
    <property type="project" value="UniProtKB-SubCell"/>
</dbReference>
<dbReference type="Proteomes" id="UP000008074">
    <property type="component" value="Chromosome"/>
</dbReference>
<dbReference type="Gene3D" id="3.30.420.40">
    <property type="match status" value="2"/>
</dbReference>
<evidence type="ECO:0000256" key="3">
    <source>
        <dbReference type="ARBA" id="ARBA00022741"/>
    </source>
</evidence>
<dbReference type="Pfam" id="PF00871">
    <property type="entry name" value="Acetate_kinase"/>
    <property type="match status" value="1"/>
</dbReference>
<name>C7LK66_KARMS</name>
<dbReference type="InterPro" id="IPR023865">
    <property type="entry name" value="Aliphatic_acid_kinase_CS"/>
</dbReference>
<reference evidence="8 9" key="1">
    <citation type="journal article" date="2009" name="Proc. Natl. Acad. Sci. U.S.A.">
        <title>Convergent evolution of metabolic roles in bacterial co-symbionts of insects.</title>
        <authorList>
            <person name="McCutcheon J.P."/>
            <person name="McDonald B.R."/>
            <person name="Moran N.A."/>
        </authorList>
    </citation>
    <scope>NUCLEOTIDE SEQUENCE [LARGE SCALE GENOMIC DNA]</scope>
    <source>
        <strain evidence="8 9">SMDSEM</strain>
    </source>
</reference>
<dbReference type="GO" id="GO:0000287">
    <property type="term" value="F:magnesium ion binding"/>
    <property type="evidence" value="ECO:0007669"/>
    <property type="project" value="UniProtKB-UniRule"/>
</dbReference>
<dbReference type="PIRSF" id="PIRSF000722">
    <property type="entry name" value="Acetate_prop_kin"/>
    <property type="match status" value="1"/>
</dbReference>
<comment type="subunit">
    <text evidence="6">Homodimer.</text>
</comment>
<evidence type="ECO:0000256" key="6">
    <source>
        <dbReference type="HAMAP-Rule" id="MF_00020"/>
    </source>
</evidence>
<evidence type="ECO:0000256" key="7">
    <source>
        <dbReference type="RuleBase" id="RU003835"/>
    </source>
</evidence>
<comment type="function">
    <text evidence="6">Catalyzes the formation of acetyl phosphate from acetate and ATP. Can also catalyze the reverse reaction.</text>
</comment>
<evidence type="ECO:0000313" key="8">
    <source>
        <dbReference type="EMBL" id="ACU52828.1"/>
    </source>
</evidence>
<feature type="binding site" evidence="6">
    <location>
        <position position="7"/>
    </location>
    <ligand>
        <name>Mg(2+)</name>
        <dbReference type="ChEBI" id="CHEBI:18420"/>
    </ligand>
</feature>
<feature type="binding site" evidence="6">
    <location>
        <begin position="322"/>
        <end position="326"/>
    </location>
    <ligand>
        <name>ATP</name>
        <dbReference type="ChEBI" id="CHEBI:30616"/>
    </ligand>
</feature>
<gene>
    <name evidence="6 8" type="primary">ackA</name>
    <name evidence="8" type="ordered locus">SMDSEM_113</name>
</gene>
<dbReference type="InterPro" id="IPR043129">
    <property type="entry name" value="ATPase_NBD"/>
</dbReference>
<keyword evidence="4 6" id="KW-0418">Kinase</keyword>
<comment type="subcellular location">
    <subcellularLocation>
        <location evidence="6">Cytoplasm</location>
    </subcellularLocation>
</comment>
<dbReference type="PRINTS" id="PR00471">
    <property type="entry name" value="ACETATEKNASE"/>
</dbReference>
<comment type="cofactor">
    <cofactor evidence="6">
        <name>Mg(2+)</name>
        <dbReference type="ChEBI" id="CHEBI:18420"/>
    </cofactor>
    <cofactor evidence="6">
        <name>Mn(2+)</name>
        <dbReference type="ChEBI" id="CHEBI:29035"/>
    </cofactor>
    <text evidence="6">Mg(2+). Can also accept Mn(2+).</text>
</comment>